<dbReference type="STRING" id="1325734.A0A428PUR0"/>
<proteinExistence type="predicted"/>
<dbReference type="Gene3D" id="3.90.280.10">
    <property type="entry name" value="PEBP-like"/>
    <property type="match status" value="1"/>
</dbReference>
<gene>
    <name evidence="1" type="ORF">CEP54_008621</name>
</gene>
<dbReference type="InterPro" id="IPR036610">
    <property type="entry name" value="PEBP-like_sf"/>
</dbReference>
<dbReference type="AlphaFoldDB" id="A0A428PUR0"/>
<reference evidence="1 2" key="1">
    <citation type="submission" date="2017-06" db="EMBL/GenBank/DDBJ databases">
        <title>Comparative genomic analysis of Ambrosia Fusariam Clade fungi.</title>
        <authorList>
            <person name="Stajich J.E."/>
            <person name="Carrillo J."/>
            <person name="Kijimoto T."/>
            <person name="Eskalen A."/>
            <person name="O'Donnell K."/>
            <person name="Kasson M."/>
        </authorList>
    </citation>
    <scope>NUCLEOTIDE SEQUENCE [LARGE SCALE GENOMIC DNA]</scope>
    <source>
        <strain evidence="1 2">NRRL62584</strain>
    </source>
</reference>
<accession>A0A428PUR0</accession>
<dbReference type="Proteomes" id="UP000288168">
    <property type="component" value="Unassembled WGS sequence"/>
</dbReference>
<dbReference type="OrthoDB" id="2506647at2759"/>
<organism evidence="1 2">
    <name type="scientific">Fusarium duplospermum</name>
    <dbReference type="NCBI Taxonomy" id="1325734"/>
    <lineage>
        <taxon>Eukaryota</taxon>
        <taxon>Fungi</taxon>
        <taxon>Dikarya</taxon>
        <taxon>Ascomycota</taxon>
        <taxon>Pezizomycotina</taxon>
        <taxon>Sordariomycetes</taxon>
        <taxon>Hypocreomycetidae</taxon>
        <taxon>Hypocreales</taxon>
        <taxon>Nectriaceae</taxon>
        <taxon>Fusarium</taxon>
        <taxon>Fusarium solani species complex</taxon>
    </lineage>
</organism>
<protein>
    <submittedName>
        <fullName evidence="1">Uncharacterized protein</fullName>
    </submittedName>
</protein>
<keyword evidence="2" id="KW-1185">Reference proteome</keyword>
<dbReference type="SUPFAM" id="SSF49777">
    <property type="entry name" value="PEBP-like"/>
    <property type="match status" value="1"/>
</dbReference>
<sequence>MKSSGIAPNGRLVRSGIIPTVIDDYMLILELKVARKYYHANLRNMLRPRYLQTAPSVHIQKAVDKILSDIMTDSSMTYVIVMTNPDVPSRQDPKWSEFWH</sequence>
<comment type="caution">
    <text evidence="1">The sequence shown here is derived from an EMBL/GenBank/DDBJ whole genome shotgun (WGS) entry which is preliminary data.</text>
</comment>
<evidence type="ECO:0000313" key="2">
    <source>
        <dbReference type="Proteomes" id="UP000288168"/>
    </source>
</evidence>
<name>A0A428PUR0_9HYPO</name>
<dbReference type="EMBL" id="NKCI01000088">
    <property type="protein sequence ID" value="RSL56759.1"/>
    <property type="molecule type" value="Genomic_DNA"/>
</dbReference>
<evidence type="ECO:0000313" key="1">
    <source>
        <dbReference type="EMBL" id="RSL56759.1"/>
    </source>
</evidence>